<dbReference type="InterPro" id="IPR029044">
    <property type="entry name" value="Nucleotide-diphossugar_trans"/>
</dbReference>
<gene>
    <name evidence="2" type="ORF">SAMN04488128_103519</name>
</gene>
<dbReference type="GO" id="GO:0016779">
    <property type="term" value="F:nucleotidyltransferase activity"/>
    <property type="evidence" value="ECO:0007669"/>
    <property type="project" value="UniProtKB-KW"/>
</dbReference>
<dbReference type="InterPro" id="IPR005835">
    <property type="entry name" value="NTP_transferase_dom"/>
</dbReference>
<dbReference type="PANTHER" id="PTHR22572">
    <property type="entry name" value="SUGAR-1-PHOSPHATE GUANYL TRANSFERASE"/>
    <property type="match status" value="1"/>
</dbReference>
<dbReference type="InterPro" id="IPR050486">
    <property type="entry name" value="Mannose-1P_guanyltransferase"/>
</dbReference>
<evidence type="ECO:0000313" key="3">
    <source>
        <dbReference type="Proteomes" id="UP000190367"/>
    </source>
</evidence>
<keyword evidence="2" id="KW-0808">Transferase</keyword>
<dbReference type="Gene3D" id="3.90.550.10">
    <property type="entry name" value="Spore Coat Polysaccharide Biosynthesis Protein SpsA, Chain A"/>
    <property type="match status" value="1"/>
</dbReference>
<dbReference type="RefSeq" id="WP_143313021.1">
    <property type="nucleotide sequence ID" value="NZ_FUWZ01000003.1"/>
</dbReference>
<feature type="domain" description="Nucleotidyl transferase" evidence="1">
    <location>
        <begin position="6"/>
        <end position="228"/>
    </location>
</feature>
<sequence>MSMECIVLAGGLGTRLRSAVADKPKCMAPIGDKPFLYFLLQYLHQQGIRHVVLSLGYLSEQVIAWCRQTPLPLRVSFSVEQEPLGTGGGILHALPLLEGDQLFIVNGDTFFDVDLLQMVQFNRNAPCPVTLALKPMLQFDRYGSIELGTANKITAFREKQYCDNGLINGGIYLTSATFLQSLSLPVKFSFEQSVLEPQAAQGNLNGYISDTYFIDIGIPEDYNKAIAHFSKI</sequence>
<dbReference type="Pfam" id="PF00483">
    <property type="entry name" value="NTP_transferase"/>
    <property type="match status" value="1"/>
</dbReference>
<evidence type="ECO:0000313" key="2">
    <source>
        <dbReference type="EMBL" id="SKA31665.1"/>
    </source>
</evidence>
<dbReference type="EMBL" id="FUWZ01000003">
    <property type="protein sequence ID" value="SKA31665.1"/>
    <property type="molecule type" value="Genomic_DNA"/>
</dbReference>
<proteinExistence type="predicted"/>
<protein>
    <submittedName>
        <fullName evidence="2">D-glycero-alpha-D-manno-heptose 1-phosphate guanylyltransferase</fullName>
    </submittedName>
</protein>
<evidence type="ECO:0000259" key="1">
    <source>
        <dbReference type="Pfam" id="PF00483"/>
    </source>
</evidence>
<keyword evidence="2" id="KW-0548">Nucleotidyltransferase</keyword>
<accession>A0A1T4STS2</accession>
<name>A0A1T4STS2_9BACT</name>
<dbReference type="SUPFAM" id="SSF53448">
    <property type="entry name" value="Nucleotide-diphospho-sugar transferases"/>
    <property type="match status" value="1"/>
</dbReference>
<dbReference type="CDD" id="cd06915">
    <property type="entry name" value="NTP_transferase_WcbM_like"/>
    <property type="match status" value="1"/>
</dbReference>
<dbReference type="Proteomes" id="UP000190367">
    <property type="component" value="Unassembled WGS sequence"/>
</dbReference>
<reference evidence="3" key="1">
    <citation type="submission" date="2017-02" db="EMBL/GenBank/DDBJ databases">
        <authorList>
            <person name="Varghese N."/>
            <person name="Submissions S."/>
        </authorList>
    </citation>
    <scope>NUCLEOTIDE SEQUENCE [LARGE SCALE GENOMIC DNA]</scope>
    <source>
        <strain evidence="3">DSM 22224</strain>
    </source>
</reference>
<organism evidence="2 3">
    <name type="scientific">Chitinophaga eiseniae</name>
    <dbReference type="NCBI Taxonomy" id="634771"/>
    <lineage>
        <taxon>Bacteria</taxon>
        <taxon>Pseudomonadati</taxon>
        <taxon>Bacteroidota</taxon>
        <taxon>Chitinophagia</taxon>
        <taxon>Chitinophagales</taxon>
        <taxon>Chitinophagaceae</taxon>
        <taxon>Chitinophaga</taxon>
    </lineage>
</organism>
<dbReference type="OrthoDB" id="9813880at2"/>
<dbReference type="STRING" id="634771.SAMN04488128_103519"/>
<dbReference type="AlphaFoldDB" id="A0A1T4STS2"/>
<keyword evidence="3" id="KW-1185">Reference proteome</keyword>